<dbReference type="SUPFAM" id="SSF54523">
    <property type="entry name" value="Pili subunits"/>
    <property type="match status" value="1"/>
</dbReference>
<dbReference type="InterPro" id="IPR027558">
    <property type="entry name" value="Pre_pil_HX9DG_C"/>
</dbReference>
<dbReference type="Pfam" id="PF07596">
    <property type="entry name" value="SBP_bac_10"/>
    <property type="match status" value="1"/>
</dbReference>
<dbReference type="InterPro" id="IPR011453">
    <property type="entry name" value="DUF1559"/>
</dbReference>
<dbReference type="InterPro" id="IPR012902">
    <property type="entry name" value="N_methyl_site"/>
</dbReference>
<keyword evidence="1" id="KW-0472">Membrane</keyword>
<dbReference type="InterPro" id="IPR045584">
    <property type="entry name" value="Pilin-like"/>
</dbReference>
<dbReference type="Pfam" id="PF07963">
    <property type="entry name" value="N_methyl"/>
    <property type="match status" value="1"/>
</dbReference>
<dbReference type="KEGG" id="tsph:KIH39_06135"/>
<reference evidence="3" key="1">
    <citation type="submission" date="2021-05" db="EMBL/GenBank/DDBJ databases">
        <title>Complete genome sequence of the cellulolytic planctomycete Telmatocola sphagniphila SP2T and characterization of the first cellulase from planctomycetes.</title>
        <authorList>
            <person name="Rakitin A.L."/>
            <person name="Beletsky A.V."/>
            <person name="Naumoff D.G."/>
            <person name="Kulichevskaya I.S."/>
            <person name="Mardanov A.V."/>
            <person name="Ravin N.V."/>
            <person name="Dedysh S.N."/>
        </authorList>
    </citation>
    <scope>NUCLEOTIDE SEQUENCE</scope>
    <source>
        <strain evidence="3">SP2T</strain>
    </source>
</reference>
<keyword evidence="4" id="KW-1185">Reference proteome</keyword>
<dbReference type="NCBIfam" id="TIGR02532">
    <property type="entry name" value="IV_pilin_GFxxxE"/>
    <property type="match status" value="1"/>
</dbReference>
<dbReference type="Proteomes" id="UP000676194">
    <property type="component" value="Chromosome"/>
</dbReference>
<dbReference type="NCBIfam" id="TIGR04294">
    <property type="entry name" value="pre_pil_HX9DG"/>
    <property type="match status" value="1"/>
</dbReference>
<dbReference type="PANTHER" id="PTHR30093:SF2">
    <property type="entry name" value="TYPE II SECRETION SYSTEM PROTEIN H"/>
    <property type="match status" value="1"/>
</dbReference>
<evidence type="ECO:0000313" key="4">
    <source>
        <dbReference type="Proteomes" id="UP000676194"/>
    </source>
</evidence>
<protein>
    <submittedName>
        <fullName evidence="3">DUF1559 domain-containing protein</fullName>
    </submittedName>
</protein>
<keyword evidence="1" id="KW-0812">Transmembrane</keyword>
<proteinExistence type="predicted"/>
<organism evidence="3 4">
    <name type="scientific">Telmatocola sphagniphila</name>
    <dbReference type="NCBI Taxonomy" id="1123043"/>
    <lineage>
        <taxon>Bacteria</taxon>
        <taxon>Pseudomonadati</taxon>
        <taxon>Planctomycetota</taxon>
        <taxon>Planctomycetia</taxon>
        <taxon>Gemmatales</taxon>
        <taxon>Gemmataceae</taxon>
    </lineage>
</organism>
<dbReference type="AlphaFoldDB" id="A0A8E6EW68"/>
<evidence type="ECO:0000313" key="3">
    <source>
        <dbReference type="EMBL" id="QVL33487.1"/>
    </source>
</evidence>
<gene>
    <name evidence="3" type="ORF">KIH39_06135</name>
</gene>
<feature type="transmembrane region" description="Helical" evidence="1">
    <location>
        <begin position="12"/>
        <end position="35"/>
    </location>
</feature>
<evidence type="ECO:0000259" key="2">
    <source>
        <dbReference type="Pfam" id="PF07596"/>
    </source>
</evidence>
<dbReference type="PANTHER" id="PTHR30093">
    <property type="entry name" value="GENERAL SECRETION PATHWAY PROTEIN G"/>
    <property type="match status" value="1"/>
</dbReference>
<feature type="domain" description="DUF1559" evidence="2">
    <location>
        <begin position="36"/>
        <end position="297"/>
    </location>
</feature>
<sequence length="315" mass="34004">MPLFVKRSHKAFTLIELLVVIAIIAILIGLLLPAVQKVREAAARMKCSNNLKQWALATHNFHDATGKFPLGSCNSPRQTWVMYLWAFVEQNAMASKNDLTQPFYNPPGTIGNTLNGLCGQHVPIYLCPSDNGVIDQNTGYYQRTRGNYMVNWGNAYYDDTAAPPTGTATSGNFGPFYHIGGNRATPGIVNFASITDGTSNTLLFSEGLIAKDPNDDDWRGDIHNDDGFFRFHTLTTPNSTAPDLVSSASYFQQNGDPLMPVALGFPQRAAARSRHTGGVNAAMADGSVRFFTNSIAAQTWAALGSMAGGETGTDG</sequence>
<name>A0A8E6EW68_9BACT</name>
<dbReference type="Gene3D" id="3.30.700.10">
    <property type="entry name" value="Glycoprotein, Type 4 Pilin"/>
    <property type="match status" value="1"/>
</dbReference>
<dbReference type="RefSeq" id="WP_213498376.1">
    <property type="nucleotide sequence ID" value="NZ_CP074694.1"/>
</dbReference>
<keyword evidence="1" id="KW-1133">Transmembrane helix</keyword>
<accession>A0A8E6EW68</accession>
<dbReference type="EMBL" id="CP074694">
    <property type="protein sequence ID" value="QVL33487.1"/>
    <property type="molecule type" value="Genomic_DNA"/>
</dbReference>
<evidence type="ECO:0000256" key="1">
    <source>
        <dbReference type="SAM" id="Phobius"/>
    </source>
</evidence>